<dbReference type="NCBIfam" id="NF042913">
    <property type="entry name" value="CyRepA1"/>
    <property type="match status" value="1"/>
</dbReference>
<sequence>MKLPLLRKNHHQEIVIESAIATDIANSNFWSTQENEGFEFIIDINKVSGKVHPDAQHRWMRGYNQKLEDGTKKFIEKNWEHLAGWVFQGADPLNNGETMEWGTLKSSNPRCVNGKKIKYEHPQKVNTRAFFPHLTWRAGYKIAARCGLAEEYLERVQIAYIKPNGFCIPDSIQDIPNRWLKRNIDKDFWQWVKSKIGIPIIITEGAKKAAALVSAGYVALGLPGIWNGRRVNKDATTKTSYLIPELQYFAQKGRTFIFCFDRDEKPSTRKAVRSAIWHTGKLLFDAGCQVKVLSWDLPHKGVDDLLVAMGEDYFEKIFSLAPTFTEWQWLIRKPNQLQTPITVGLNVPDLSNIGLTLPQAGIVGIISPKATGKTKLIASQTRQLDEFVSITHRIFLGRSLAPKLGYTWRTDADRGLGEWLDPETGEPTLKLGTCAESLLAIDPNKFSEFDIVIDEAVQVIRSLLTSSTCNQDGRRPILLARLTQLIRKARRVILADADLDDTTINYIKTLRGEDSCYLVKNDYKLPGYDVELFVSPDDSAIICHAVKLANEGKKLLIQTDSKSATKVLERMIKEGLKVPANNILTINSETSGDEQAQSYIKNLENEYQNYDVVIASPSMCTGVSIEMHWFDEVIGVYYGVLNDADIAQALARVREPIKRTVWVNQFGRNYSKVSRSTYPEIVKKDLFTKNEREIALIRPSLRPDLLPFVDYQYERDNDPHIKTFCKISAEHNYSMWALRDNFIARMKYEGNAVTTKEIRTDADTKTSLKELREEIEWDGFCEIAVAKPLDANEKEEIKKTEQHTREQIIKQKKTEVMMFCNVVEDFNPLLGGSEQIAGFLLFKKRNPIAAAMVLNQFEITPEVVEAVEKHRPKLTRFEDLQYGVEENPDSQGGRYALSLERSERTIYKQASWGYIPYAPDLPTREQERYLLERLGVPEYIDVFLGGATLTEGDLQDLCDKIRTYYKDCNEVLKIGFSPTSKKWSNVRIFNRLLERLGIPVISKRFGREQARVTQLDEEKWEVRERIVQRRALHRELAQVLAQTEPAPDKVPLGEPTAIYLPASTGGIDVVIGDENLLNSPITTSIPADELALLIKGEGNETYTPRDIADIFYWLKAAGMDKTTALDILPLIKGLNLPQRIKRVVWGWLAPNEQANLRMWATG</sequence>
<feature type="domain" description="DUF3854" evidence="2">
    <location>
        <begin position="188"/>
        <end position="312"/>
    </location>
</feature>
<dbReference type="AlphaFoldDB" id="A0A1U7I234"/>
<dbReference type="InterPro" id="IPR049996">
    <property type="entry name" value="Slr7037-like"/>
</dbReference>
<dbReference type="Pfam" id="PF12965">
    <property type="entry name" value="DUF3854"/>
    <property type="match status" value="1"/>
</dbReference>
<protein>
    <recommendedName>
        <fullName evidence="5">DUF3854 domain-containing protein</fullName>
    </recommendedName>
</protein>
<comment type="caution">
    <text evidence="3">The sequence shown here is derived from an EMBL/GenBank/DDBJ whole genome shotgun (WGS) entry which is preliminary data.</text>
</comment>
<dbReference type="GO" id="GO:0006260">
    <property type="term" value="P:DNA replication"/>
    <property type="evidence" value="ECO:0007669"/>
    <property type="project" value="InterPro"/>
</dbReference>
<dbReference type="GO" id="GO:0003688">
    <property type="term" value="F:DNA replication origin binding"/>
    <property type="evidence" value="ECO:0007669"/>
    <property type="project" value="InterPro"/>
</dbReference>
<evidence type="ECO:0000259" key="1">
    <source>
        <dbReference type="Pfam" id="PF02399"/>
    </source>
</evidence>
<proteinExistence type="predicted"/>
<feature type="domain" description="Replication origin-binding protein" evidence="1">
    <location>
        <begin position="435"/>
        <end position="528"/>
    </location>
</feature>
<dbReference type="EMBL" id="MRCE01000071">
    <property type="protein sequence ID" value="OKH30128.1"/>
    <property type="molecule type" value="Genomic_DNA"/>
</dbReference>
<evidence type="ECO:0000313" key="4">
    <source>
        <dbReference type="Proteomes" id="UP000185860"/>
    </source>
</evidence>
<dbReference type="InterPro" id="IPR003450">
    <property type="entry name" value="Replication_origin-bd"/>
</dbReference>
<dbReference type="CDD" id="cd01029">
    <property type="entry name" value="TOPRIM_primases"/>
    <property type="match status" value="1"/>
</dbReference>
<evidence type="ECO:0008006" key="5">
    <source>
        <dbReference type="Google" id="ProtNLM"/>
    </source>
</evidence>
<dbReference type="InterPro" id="IPR034154">
    <property type="entry name" value="TOPRIM_DnaG/twinkle"/>
</dbReference>
<name>A0A1U7I234_9CYAN</name>
<dbReference type="Pfam" id="PF02399">
    <property type="entry name" value="Herpes_ori_bp"/>
    <property type="match status" value="1"/>
</dbReference>
<reference evidence="3 4" key="1">
    <citation type="submission" date="2016-11" db="EMBL/GenBank/DDBJ databases">
        <title>Draft Genome Sequences of Nine Cyanobacterial Strains from Diverse Habitats.</title>
        <authorList>
            <person name="Zhu T."/>
            <person name="Hou S."/>
            <person name="Lu X."/>
            <person name="Hess W.R."/>
        </authorList>
    </citation>
    <scope>NUCLEOTIDE SEQUENCE [LARGE SCALE GENOMIC DNA]</scope>
    <source>
        <strain evidence="3 4">IAM M-71</strain>
    </source>
</reference>
<gene>
    <name evidence="3" type="ORF">NIES2119_31490</name>
</gene>
<evidence type="ECO:0000259" key="2">
    <source>
        <dbReference type="Pfam" id="PF12965"/>
    </source>
</evidence>
<dbReference type="PANTHER" id="PTHR34985">
    <property type="entry name" value="SLR0554 PROTEIN"/>
    <property type="match status" value="1"/>
</dbReference>
<accession>A0A1U7I234</accession>
<dbReference type="InterPro" id="IPR024385">
    <property type="entry name" value="DUF3854"/>
</dbReference>
<dbReference type="Proteomes" id="UP000185860">
    <property type="component" value="Unassembled WGS sequence"/>
</dbReference>
<dbReference type="RefSeq" id="WP_073597439.1">
    <property type="nucleotide sequence ID" value="NZ_MRCE01000071.1"/>
</dbReference>
<dbReference type="STRING" id="454136.NIES2119_31490"/>
<dbReference type="GO" id="GO:0005524">
    <property type="term" value="F:ATP binding"/>
    <property type="evidence" value="ECO:0007669"/>
    <property type="project" value="InterPro"/>
</dbReference>
<dbReference type="OrthoDB" id="473036at2"/>
<organism evidence="3 4">
    <name type="scientific">[Phormidium ambiguum] IAM M-71</name>
    <dbReference type="NCBI Taxonomy" id="454136"/>
    <lineage>
        <taxon>Bacteria</taxon>
        <taxon>Bacillati</taxon>
        <taxon>Cyanobacteriota</taxon>
        <taxon>Cyanophyceae</taxon>
        <taxon>Oscillatoriophycideae</taxon>
        <taxon>Aerosakkonematales</taxon>
        <taxon>Aerosakkonemataceae</taxon>
        <taxon>Floridanema</taxon>
    </lineage>
</organism>
<dbReference type="Gene3D" id="3.40.1360.10">
    <property type="match status" value="1"/>
</dbReference>
<dbReference type="PANTHER" id="PTHR34985:SF1">
    <property type="entry name" value="SLR0554 PROTEIN"/>
    <property type="match status" value="1"/>
</dbReference>
<evidence type="ECO:0000313" key="3">
    <source>
        <dbReference type="EMBL" id="OKH30128.1"/>
    </source>
</evidence>